<evidence type="ECO:0000313" key="2">
    <source>
        <dbReference type="Proteomes" id="UP000290288"/>
    </source>
</evidence>
<dbReference type="EMBL" id="SDEE01000168">
    <property type="protein sequence ID" value="RXW20064.1"/>
    <property type="molecule type" value="Genomic_DNA"/>
</dbReference>
<dbReference type="Proteomes" id="UP000290288">
    <property type="component" value="Unassembled WGS sequence"/>
</dbReference>
<accession>A0A4Q2DMB1</accession>
<protein>
    <submittedName>
        <fullName evidence="1">Uncharacterized protein</fullName>
    </submittedName>
</protein>
<organism evidence="1 2">
    <name type="scientific">Candolleomyces aberdarensis</name>
    <dbReference type="NCBI Taxonomy" id="2316362"/>
    <lineage>
        <taxon>Eukaryota</taxon>
        <taxon>Fungi</taxon>
        <taxon>Dikarya</taxon>
        <taxon>Basidiomycota</taxon>
        <taxon>Agaricomycotina</taxon>
        <taxon>Agaricomycetes</taxon>
        <taxon>Agaricomycetidae</taxon>
        <taxon>Agaricales</taxon>
        <taxon>Agaricineae</taxon>
        <taxon>Psathyrellaceae</taxon>
        <taxon>Candolleomyces</taxon>
    </lineage>
</organism>
<evidence type="ECO:0000313" key="1">
    <source>
        <dbReference type="EMBL" id="RXW20064.1"/>
    </source>
</evidence>
<reference evidence="1 2" key="1">
    <citation type="submission" date="2019-01" db="EMBL/GenBank/DDBJ databases">
        <title>Draft genome sequence of Psathyrella aberdarensis IHI B618.</title>
        <authorList>
            <person name="Buettner E."/>
            <person name="Kellner H."/>
        </authorList>
    </citation>
    <scope>NUCLEOTIDE SEQUENCE [LARGE SCALE GENOMIC DNA]</scope>
    <source>
        <strain evidence="1 2">IHI B618</strain>
    </source>
</reference>
<keyword evidence="2" id="KW-1185">Reference proteome</keyword>
<dbReference type="AlphaFoldDB" id="A0A4Q2DMB1"/>
<gene>
    <name evidence="1" type="ORF">EST38_g5771</name>
</gene>
<proteinExistence type="predicted"/>
<comment type="caution">
    <text evidence="1">The sequence shown here is derived from an EMBL/GenBank/DDBJ whole genome shotgun (WGS) entry which is preliminary data.</text>
</comment>
<name>A0A4Q2DMB1_9AGAR</name>
<sequence>MLRKWADLQENLIHIGAIHALDLRTEPENCLRKALVLNLTPVFDPKTRIRDDPAIRRSFDVVSTYVSPIDTLAKQSPAHKEAVQAALEESKRMREMGTCIGLVVTVVAAPDFGIYLSKTIAATPGIIQAAWNLEYCNGKDNWQKMFTGLLALGVASEGFTMPIGEVEDDER</sequence>